<evidence type="ECO:0000313" key="1">
    <source>
        <dbReference type="EMBL" id="SEG62721.1"/>
    </source>
</evidence>
<protein>
    <submittedName>
        <fullName evidence="1">Uncharacterized protein</fullName>
    </submittedName>
</protein>
<accession>A0A1H6BPU8</accession>
<gene>
    <name evidence="1" type="ORF">SAMN05421819_3913</name>
</gene>
<dbReference type="EMBL" id="FNVA01000007">
    <property type="protein sequence ID" value="SEG62721.1"/>
    <property type="molecule type" value="Genomic_DNA"/>
</dbReference>
<reference evidence="1 2" key="1">
    <citation type="submission" date="2016-10" db="EMBL/GenBank/DDBJ databases">
        <authorList>
            <person name="de Groot N.N."/>
        </authorList>
    </citation>
    <scope>NUCLEOTIDE SEQUENCE [LARGE SCALE GENOMIC DNA]</scope>
    <source>
        <strain evidence="1 2">DSM 22489</strain>
    </source>
</reference>
<organism evidence="1 2">
    <name type="scientific">Bryocella elongata</name>
    <dbReference type="NCBI Taxonomy" id="863522"/>
    <lineage>
        <taxon>Bacteria</taxon>
        <taxon>Pseudomonadati</taxon>
        <taxon>Acidobacteriota</taxon>
        <taxon>Terriglobia</taxon>
        <taxon>Terriglobales</taxon>
        <taxon>Acidobacteriaceae</taxon>
        <taxon>Bryocella</taxon>
    </lineage>
</organism>
<dbReference type="Proteomes" id="UP000236728">
    <property type="component" value="Unassembled WGS sequence"/>
</dbReference>
<sequence>MPSDIRSQMEALGTAGDRTVKRVERMARKTPLQGSTAPVSG</sequence>
<keyword evidence="2" id="KW-1185">Reference proteome</keyword>
<dbReference type="AlphaFoldDB" id="A0A1H6BPU8"/>
<proteinExistence type="predicted"/>
<name>A0A1H6BPU8_9BACT</name>
<evidence type="ECO:0000313" key="2">
    <source>
        <dbReference type="Proteomes" id="UP000236728"/>
    </source>
</evidence>